<feature type="signal peptide" evidence="1">
    <location>
        <begin position="1"/>
        <end position="25"/>
    </location>
</feature>
<evidence type="ECO:0000256" key="1">
    <source>
        <dbReference type="SAM" id="SignalP"/>
    </source>
</evidence>
<keyword evidence="1" id="KW-0732">Signal</keyword>
<protein>
    <recommendedName>
        <fullName evidence="4">DUF1302 domain-containing protein</fullName>
    </recommendedName>
</protein>
<comment type="caution">
    <text evidence="2">The sequence shown here is derived from an EMBL/GenBank/DDBJ whole genome shotgun (WGS) entry which is preliminary data.</text>
</comment>
<accession>A0A2M9A5F1</accession>
<feature type="chain" id="PRO_5014980564" description="DUF1302 domain-containing protein" evidence="1">
    <location>
        <begin position="26"/>
        <end position="718"/>
    </location>
</feature>
<dbReference type="EMBL" id="PGEX01000001">
    <property type="protein sequence ID" value="PJJ40942.1"/>
    <property type="molecule type" value="Genomic_DNA"/>
</dbReference>
<sequence length="718" mass="79625">MNSNMKMHLLGFSSVLLLSAATAFAAPEQDSSAEKSVAEQQKSLLEKLDSLNDAVLGLRVNGSAKAGVLTSMASSDQFSDNSPTQETQAYTDVNLILTAHPSSETEVRVEARLHKDWQSAYEENNNPIIGHWFSYDGKILDDHLAFNLGYMRVGYTPYTLYTPQPNLLQEPEIFAQARAEAMSKRNLDTTSRRLLHGLNIDYHSGNLGVVDDLHLQATGARLRNISKKNDQAFFDFDWTDRYLYGVRLGVDAYGAHVGANFVNVFDRELSFLAHDLDLSDSVVFDDNKVFSGELSFNTKKILPDLPVVIGFDAEYAMSWWNADLYYSAEKTYSDYSLKKGLVPNADGGLDSIAYVSSITKATHKTVSENFLDDNGSALYVEPYVQAKFSDLAVELRGRYLQNDAKFWSELASASNFSGNTVILNANALYSDSVYSNLVSTFGMSSLENLYFQVYNSNPLNVTNLITSAKANVLSSENDESGYLYSRVYNNYKNAHFYRNGYIADTKKRLELDEALNLMNVSVDMALPYGLATPDRKGFAASLDLDWNGAVVVNGRFARYNWDAADDVFMEYAAGLGVRIDQFVSALDKALIQGSYAHAEEDNYFKRKSDRIMAGVTFDNLVGPVGILAGFEKVSMEYGNPLMLTETAAITKTEEMLLRVGPRIKIAPASYLSVQYGLLTDKVSFNRMSVGENGSIPSVISDEFSIDKNVIMADVTVTF</sequence>
<dbReference type="OrthoDB" id="909445at2"/>
<dbReference type="RefSeq" id="WP_100424969.1">
    <property type="nucleotide sequence ID" value="NZ_JAQXKX010000050.1"/>
</dbReference>
<evidence type="ECO:0000313" key="2">
    <source>
        <dbReference type="EMBL" id="PJJ40942.1"/>
    </source>
</evidence>
<proteinExistence type="predicted"/>
<name>A0A2M9A5F1_9BACT</name>
<gene>
    <name evidence="2" type="ORF">BGX16_0894</name>
</gene>
<evidence type="ECO:0000313" key="3">
    <source>
        <dbReference type="Proteomes" id="UP000231134"/>
    </source>
</evidence>
<dbReference type="Proteomes" id="UP000231134">
    <property type="component" value="Unassembled WGS sequence"/>
</dbReference>
<dbReference type="AlphaFoldDB" id="A0A2M9A5F1"/>
<reference evidence="2 3" key="1">
    <citation type="submission" date="2017-11" db="EMBL/GenBank/DDBJ databases">
        <title>Animal gut microbial communities from fecal samples from Wisconsin, USA.</title>
        <authorList>
            <person name="Neumann A."/>
        </authorList>
    </citation>
    <scope>NUCLEOTIDE SEQUENCE [LARGE SCALE GENOMIC DNA]</scope>
    <source>
        <strain evidence="2 3">UWS3</strain>
    </source>
</reference>
<evidence type="ECO:0008006" key="4">
    <source>
        <dbReference type="Google" id="ProtNLM"/>
    </source>
</evidence>
<keyword evidence="3" id="KW-1185">Reference proteome</keyword>
<organism evidence="2 3">
    <name type="scientific">Hallerella succinigenes</name>
    <dbReference type="NCBI Taxonomy" id="1896222"/>
    <lineage>
        <taxon>Bacteria</taxon>
        <taxon>Pseudomonadati</taxon>
        <taxon>Fibrobacterota</taxon>
        <taxon>Fibrobacteria</taxon>
        <taxon>Fibrobacterales</taxon>
        <taxon>Fibrobacteraceae</taxon>
        <taxon>Hallerella</taxon>
    </lineage>
</organism>